<accession>A0A840EUU8</accession>
<dbReference type="EMBL" id="JACIFP010000001">
    <property type="protein sequence ID" value="MBB4135462.1"/>
    <property type="molecule type" value="Genomic_DNA"/>
</dbReference>
<comment type="cofactor">
    <cofactor evidence="12">
        <name>[3Fe-4S] cluster</name>
        <dbReference type="ChEBI" id="CHEBI:21137"/>
    </cofactor>
    <text evidence="12">Binds 1 [3Fe-4S] cluster.</text>
</comment>
<evidence type="ECO:0000256" key="4">
    <source>
        <dbReference type="ARBA" id="ARBA00022448"/>
    </source>
</evidence>
<dbReference type="PRINTS" id="PR00354">
    <property type="entry name" value="7FE8SFRDOXIN"/>
</dbReference>
<keyword evidence="15" id="KW-1185">Reference proteome</keyword>
<dbReference type="PROSITE" id="PS51379">
    <property type="entry name" value="4FE4S_FER_2"/>
    <property type="match status" value="1"/>
</dbReference>
<evidence type="ECO:0000256" key="10">
    <source>
        <dbReference type="ARBA" id="ARBA00023014"/>
    </source>
</evidence>
<evidence type="ECO:0000256" key="1">
    <source>
        <dbReference type="ARBA" id="ARBA00001966"/>
    </source>
</evidence>
<dbReference type="Gene3D" id="3.30.70.20">
    <property type="match status" value="1"/>
</dbReference>
<dbReference type="InterPro" id="IPR054830">
    <property type="entry name" value="FdxA_Actino"/>
</dbReference>
<evidence type="ECO:0000313" key="14">
    <source>
        <dbReference type="EMBL" id="MBB4135462.1"/>
    </source>
</evidence>
<dbReference type="InterPro" id="IPR017900">
    <property type="entry name" value="4Fe4S_Fe_S_CS"/>
</dbReference>
<comment type="function">
    <text evidence="2 12">Ferredoxins are iron-sulfur proteins that transfer electrons in a wide variety of metabolic reactions.</text>
</comment>
<evidence type="ECO:0000256" key="2">
    <source>
        <dbReference type="ARBA" id="ARBA00003532"/>
    </source>
</evidence>
<dbReference type="AlphaFoldDB" id="A0A840EUU8"/>
<evidence type="ECO:0000256" key="3">
    <source>
        <dbReference type="ARBA" id="ARBA00013529"/>
    </source>
</evidence>
<dbReference type="SUPFAM" id="SSF54862">
    <property type="entry name" value="4Fe-4S ferredoxins"/>
    <property type="match status" value="1"/>
</dbReference>
<evidence type="ECO:0000313" key="15">
    <source>
        <dbReference type="Proteomes" id="UP000551501"/>
    </source>
</evidence>
<sequence>MPYVIASPCVDTMDRSCTEECPVDCIYEGDRKLYINPKECIDCGACEPVCPVEAISQDRRVPEEDEAFIADNRAFFELALPGRDEPLLAPGGSHKVGSLGVDTPMVADL</sequence>
<evidence type="ECO:0000256" key="7">
    <source>
        <dbReference type="ARBA" id="ARBA00022737"/>
    </source>
</evidence>
<evidence type="ECO:0000256" key="9">
    <source>
        <dbReference type="ARBA" id="ARBA00023004"/>
    </source>
</evidence>
<reference evidence="14 15" key="1">
    <citation type="submission" date="2020-08" db="EMBL/GenBank/DDBJ databases">
        <title>Sequencing the genomes of 1000 actinobacteria strains.</title>
        <authorList>
            <person name="Klenk H.-P."/>
        </authorList>
    </citation>
    <scope>NUCLEOTIDE SEQUENCE [LARGE SCALE GENOMIC DNA]</scope>
    <source>
        <strain evidence="14 15">DSM 45298</strain>
    </source>
</reference>
<keyword evidence="4 12" id="KW-0813">Transport</keyword>
<evidence type="ECO:0000256" key="6">
    <source>
        <dbReference type="ARBA" id="ARBA00022723"/>
    </source>
</evidence>
<dbReference type="PROSITE" id="PS00198">
    <property type="entry name" value="4FE4S_FER_1"/>
    <property type="match status" value="1"/>
</dbReference>
<dbReference type="NCBIfam" id="NF045480">
    <property type="entry name" value="FdxA_Actino"/>
    <property type="match status" value="1"/>
</dbReference>
<evidence type="ECO:0000256" key="12">
    <source>
        <dbReference type="RuleBase" id="RU365098"/>
    </source>
</evidence>
<name>A0A840EUU8_9ACTN</name>
<evidence type="ECO:0000256" key="5">
    <source>
        <dbReference type="ARBA" id="ARBA00022485"/>
    </source>
</evidence>
<feature type="domain" description="4Fe-4S ferredoxin-type" evidence="13">
    <location>
        <begin position="31"/>
        <end position="60"/>
    </location>
</feature>
<keyword evidence="8 12" id="KW-0249">Electron transport</keyword>
<dbReference type="GO" id="GO:0051538">
    <property type="term" value="F:3 iron, 4 sulfur cluster binding"/>
    <property type="evidence" value="ECO:0007669"/>
    <property type="project" value="UniProtKB-UniRule"/>
</dbReference>
<dbReference type="Proteomes" id="UP000551501">
    <property type="component" value="Unassembled WGS sequence"/>
</dbReference>
<dbReference type="PANTHER" id="PTHR42859">
    <property type="entry name" value="OXIDOREDUCTASE"/>
    <property type="match status" value="1"/>
</dbReference>
<evidence type="ECO:0000259" key="13">
    <source>
        <dbReference type="PROSITE" id="PS51379"/>
    </source>
</evidence>
<dbReference type="InterPro" id="IPR017896">
    <property type="entry name" value="4Fe4S_Fe-S-bd"/>
</dbReference>
<gene>
    <name evidence="14" type="ORF">BKA16_002014</name>
</gene>
<dbReference type="RefSeq" id="WP_183370504.1">
    <property type="nucleotide sequence ID" value="NZ_BAABHL010000065.1"/>
</dbReference>
<keyword evidence="9 12" id="KW-0408">Iron</keyword>
<keyword evidence="10 12" id="KW-0411">Iron-sulfur</keyword>
<dbReference type="Pfam" id="PF00037">
    <property type="entry name" value="Fer4"/>
    <property type="match status" value="1"/>
</dbReference>
<dbReference type="GO" id="GO:0009055">
    <property type="term" value="F:electron transfer activity"/>
    <property type="evidence" value="ECO:0007669"/>
    <property type="project" value="UniProtKB-UniRule"/>
</dbReference>
<dbReference type="GO" id="GO:0051539">
    <property type="term" value="F:4 iron, 4 sulfur cluster binding"/>
    <property type="evidence" value="ECO:0007669"/>
    <property type="project" value="UniProtKB-UniRule"/>
</dbReference>
<keyword evidence="5 12" id="KW-0004">4Fe-4S</keyword>
<dbReference type="InterPro" id="IPR050294">
    <property type="entry name" value="RnfB_subfamily"/>
</dbReference>
<evidence type="ECO:0000256" key="8">
    <source>
        <dbReference type="ARBA" id="ARBA00022982"/>
    </source>
</evidence>
<comment type="cofactor">
    <cofactor evidence="1 12">
        <name>[4Fe-4S] cluster</name>
        <dbReference type="ChEBI" id="CHEBI:49883"/>
    </cofactor>
</comment>
<keyword evidence="11 12" id="KW-0003">3Fe-4S</keyword>
<dbReference type="InterPro" id="IPR000813">
    <property type="entry name" value="7Fe_ferredoxin"/>
</dbReference>
<evidence type="ECO:0000256" key="11">
    <source>
        <dbReference type="ARBA" id="ARBA00023291"/>
    </source>
</evidence>
<comment type="caution">
    <text evidence="14">The sequence shown here is derived from an EMBL/GenBank/DDBJ whole genome shotgun (WGS) entry which is preliminary data.</text>
</comment>
<keyword evidence="7" id="KW-0677">Repeat</keyword>
<dbReference type="PANTHER" id="PTHR42859:SF2">
    <property type="entry name" value="FERREDOXIN"/>
    <property type="match status" value="1"/>
</dbReference>
<proteinExistence type="predicted"/>
<organism evidence="14 15">
    <name type="scientific">Gordonia humi</name>
    <dbReference type="NCBI Taxonomy" id="686429"/>
    <lineage>
        <taxon>Bacteria</taxon>
        <taxon>Bacillati</taxon>
        <taxon>Actinomycetota</taxon>
        <taxon>Actinomycetes</taxon>
        <taxon>Mycobacteriales</taxon>
        <taxon>Gordoniaceae</taxon>
        <taxon>Gordonia</taxon>
    </lineage>
</organism>
<keyword evidence="6 12" id="KW-0479">Metal-binding</keyword>
<protein>
    <recommendedName>
        <fullName evidence="3 12">Ferredoxin</fullName>
    </recommendedName>
</protein>
<dbReference type="GO" id="GO:0046872">
    <property type="term" value="F:metal ion binding"/>
    <property type="evidence" value="ECO:0007669"/>
    <property type="project" value="UniProtKB-UniRule"/>
</dbReference>